<dbReference type="PROSITE" id="PS50041">
    <property type="entry name" value="C_TYPE_LECTIN_2"/>
    <property type="match status" value="1"/>
</dbReference>
<dbReference type="InterPro" id="IPR016186">
    <property type="entry name" value="C-type_lectin-like/link_sf"/>
</dbReference>
<dbReference type="PANTHER" id="PTHR45784">
    <property type="entry name" value="C-TYPE LECTIN DOMAIN FAMILY 20 MEMBER A-RELATED"/>
    <property type="match status" value="1"/>
</dbReference>
<dbReference type="InterPro" id="IPR018378">
    <property type="entry name" value="C-type_lectin_CS"/>
</dbReference>
<accession>A0A3P9IEX1</accession>
<dbReference type="Proteomes" id="UP000265200">
    <property type="component" value="Chromosome 7"/>
</dbReference>
<protein>
    <recommendedName>
        <fullName evidence="2">C-type lectin domain-containing protein</fullName>
    </recommendedName>
</protein>
<evidence type="ECO:0000256" key="1">
    <source>
        <dbReference type="ARBA" id="ARBA00023157"/>
    </source>
</evidence>
<keyword evidence="1" id="KW-1015">Disulfide bond</keyword>
<reference evidence="3 4" key="2">
    <citation type="submission" date="2017-04" db="EMBL/GenBank/DDBJ databases">
        <title>CpG methylation of centromeres and impact of large insertions on vertebrate speciation.</title>
        <authorList>
            <person name="Ichikawa K."/>
            <person name="Yoshimura J."/>
            <person name="Morishita S."/>
        </authorList>
    </citation>
    <scope>NUCLEOTIDE SEQUENCE</scope>
    <source>
        <strain evidence="3 4">HSOK</strain>
    </source>
</reference>
<dbReference type="SUPFAM" id="SSF56436">
    <property type="entry name" value="C-type lectin-like"/>
    <property type="match status" value="1"/>
</dbReference>
<reference evidence="3" key="3">
    <citation type="submission" date="2025-08" db="UniProtKB">
        <authorList>
            <consortium name="Ensembl"/>
        </authorList>
    </citation>
    <scope>IDENTIFICATION</scope>
    <source>
        <strain evidence="3">HSOK</strain>
    </source>
</reference>
<evidence type="ECO:0000259" key="2">
    <source>
        <dbReference type="PROSITE" id="PS50041"/>
    </source>
</evidence>
<evidence type="ECO:0000313" key="4">
    <source>
        <dbReference type="Proteomes" id="UP000265200"/>
    </source>
</evidence>
<proteinExistence type="predicted"/>
<name>A0A3P9IEX1_ORYLA</name>
<evidence type="ECO:0000313" key="3">
    <source>
        <dbReference type="Ensembl" id="ENSORLP00015018607.1"/>
    </source>
</evidence>
<dbReference type="PANTHER" id="PTHR45784:SF3">
    <property type="entry name" value="C-TYPE LECTIN DOMAIN FAMILY 4 MEMBER K-LIKE-RELATED"/>
    <property type="match status" value="1"/>
</dbReference>
<dbReference type="InterPro" id="IPR016187">
    <property type="entry name" value="CTDL_fold"/>
</dbReference>
<reference key="1">
    <citation type="journal article" date="2007" name="Nature">
        <title>The medaka draft genome and insights into vertebrate genome evolution.</title>
        <authorList>
            <person name="Kasahara M."/>
            <person name="Naruse K."/>
            <person name="Sasaki S."/>
            <person name="Nakatani Y."/>
            <person name="Qu W."/>
            <person name="Ahsan B."/>
            <person name="Yamada T."/>
            <person name="Nagayasu Y."/>
            <person name="Doi K."/>
            <person name="Kasai Y."/>
            <person name="Jindo T."/>
            <person name="Kobayashi D."/>
            <person name="Shimada A."/>
            <person name="Toyoda A."/>
            <person name="Kuroki Y."/>
            <person name="Fujiyama A."/>
            <person name="Sasaki T."/>
            <person name="Shimizu A."/>
            <person name="Asakawa S."/>
            <person name="Shimizu N."/>
            <person name="Hashimoto S."/>
            <person name="Yang J."/>
            <person name="Lee Y."/>
            <person name="Matsushima K."/>
            <person name="Sugano S."/>
            <person name="Sakaizumi M."/>
            <person name="Narita T."/>
            <person name="Ohishi K."/>
            <person name="Haga S."/>
            <person name="Ohta F."/>
            <person name="Nomoto H."/>
            <person name="Nogata K."/>
            <person name="Morishita T."/>
            <person name="Endo T."/>
            <person name="Shin-I T."/>
            <person name="Takeda H."/>
            <person name="Morishita S."/>
            <person name="Kohara Y."/>
        </authorList>
    </citation>
    <scope>NUCLEOTIDE SEQUENCE [LARGE SCALE GENOMIC DNA]</scope>
    <source>
        <strain>Hd-rR</strain>
    </source>
</reference>
<feature type="domain" description="C-type lectin" evidence="2">
    <location>
        <begin position="86"/>
        <end position="167"/>
    </location>
</feature>
<dbReference type="Pfam" id="PF00059">
    <property type="entry name" value="Lectin_C"/>
    <property type="match status" value="1"/>
</dbReference>
<reference evidence="3" key="4">
    <citation type="submission" date="2025-09" db="UniProtKB">
        <authorList>
            <consortium name="Ensembl"/>
        </authorList>
    </citation>
    <scope>IDENTIFICATION</scope>
    <source>
        <strain evidence="3">HSOK</strain>
    </source>
</reference>
<dbReference type="AlphaFoldDB" id="A0A3P9IEX1"/>
<dbReference type="PROSITE" id="PS00615">
    <property type="entry name" value="C_TYPE_LECTIN_1"/>
    <property type="match status" value="1"/>
</dbReference>
<dbReference type="Gene3D" id="3.10.100.10">
    <property type="entry name" value="Mannose-Binding Protein A, subunit A"/>
    <property type="match status" value="1"/>
</dbReference>
<dbReference type="SMART" id="SM00034">
    <property type="entry name" value="CLECT"/>
    <property type="match status" value="1"/>
</dbReference>
<dbReference type="Ensembl" id="ENSORLT00015027343.1">
    <property type="protein sequence ID" value="ENSORLP00015018607.1"/>
    <property type="gene ID" value="ENSORLG00015019666.1"/>
</dbReference>
<dbReference type="InterPro" id="IPR001304">
    <property type="entry name" value="C-type_lectin-like"/>
</dbReference>
<organism evidence="3 4">
    <name type="scientific">Oryzias latipes</name>
    <name type="common">Japanese rice fish</name>
    <name type="synonym">Japanese killifish</name>
    <dbReference type="NCBI Taxonomy" id="8090"/>
    <lineage>
        <taxon>Eukaryota</taxon>
        <taxon>Metazoa</taxon>
        <taxon>Chordata</taxon>
        <taxon>Craniata</taxon>
        <taxon>Vertebrata</taxon>
        <taxon>Euteleostomi</taxon>
        <taxon>Actinopterygii</taxon>
        <taxon>Neopterygii</taxon>
        <taxon>Teleostei</taxon>
        <taxon>Neoteleostei</taxon>
        <taxon>Acanthomorphata</taxon>
        <taxon>Ovalentaria</taxon>
        <taxon>Atherinomorphae</taxon>
        <taxon>Beloniformes</taxon>
        <taxon>Adrianichthyidae</taxon>
        <taxon>Oryziinae</taxon>
        <taxon>Oryzias</taxon>
    </lineage>
</organism>
<sequence>MIHQMKFIRHNRFSLITVLTKALVCHSKYRSLNSGLRIGRLPLKTMSSSLELGEFHDWNPPLQQSKQQSQPALLVFISPLNHYTDLASIRNEAENLQIRDMKALADHIWFGLYRGAWRLINGSLPTLRYWKDGQPSSNDEDCAVANFEDQGKWEDWNCTDRRASVCYHSKKSFALSLSF</sequence>